<evidence type="ECO:0000313" key="2">
    <source>
        <dbReference type="EMBL" id="SUI49349.1"/>
    </source>
</evidence>
<name>A0A379YS24_SERMA</name>
<feature type="domain" description="IstB-like ATP-binding" evidence="1">
    <location>
        <begin position="1"/>
        <end position="62"/>
    </location>
</feature>
<dbReference type="GO" id="GO:0005524">
    <property type="term" value="F:ATP binding"/>
    <property type="evidence" value="ECO:0007669"/>
    <property type="project" value="InterPro"/>
</dbReference>
<evidence type="ECO:0000259" key="1">
    <source>
        <dbReference type="Pfam" id="PF01695"/>
    </source>
</evidence>
<dbReference type="InterPro" id="IPR002611">
    <property type="entry name" value="IstB_ATP-bd"/>
</dbReference>
<accession>A0A379YS24</accession>
<sequence>MIDDPGYAKRDNAETGMLFKLIAHRYERESLIITRNHPVSTWGCIFVDESMAAAAVDRPLHHYYLF</sequence>
<gene>
    <name evidence="2" type="ORF">NCTC10211_02364</name>
</gene>
<dbReference type="Proteomes" id="UP000254765">
    <property type="component" value="Unassembled WGS sequence"/>
</dbReference>
<proteinExistence type="predicted"/>
<dbReference type="Gene3D" id="3.40.50.300">
    <property type="entry name" value="P-loop containing nucleotide triphosphate hydrolases"/>
    <property type="match status" value="1"/>
</dbReference>
<dbReference type="Pfam" id="PF01695">
    <property type="entry name" value="IstB_IS21"/>
    <property type="match status" value="1"/>
</dbReference>
<reference evidence="2 3" key="1">
    <citation type="submission" date="2018-06" db="EMBL/GenBank/DDBJ databases">
        <authorList>
            <consortium name="Pathogen Informatics"/>
            <person name="Doyle S."/>
        </authorList>
    </citation>
    <scope>NUCLEOTIDE SEQUENCE [LARGE SCALE GENOMIC DNA]</scope>
    <source>
        <strain evidence="2 3">NCTC10211</strain>
    </source>
</reference>
<evidence type="ECO:0000313" key="3">
    <source>
        <dbReference type="Proteomes" id="UP000254765"/>
    </source>
</evidence>
<dbReference type="RefSeq" id="WP_033641366.1">
    <property type="nucleotide sequence ID" value="NZ_CAMKKF010000001.1"/>
</dbReference>
<dbReference type="InterPro" id="IPR027417">
    <property type="entry name" value="P-loop_NTPase"/>
</dbReference>
<protein>
    <submittedName>
        <fullName evidence="2">Transposase</fullName>
    </submittedName>
</protein>
<dbReference type="AlphaFoldDB" id="A0A379YS24"/>
<dbReference type="EMBL" id="UGYK01000002">
    <property type="protein sequence ID" value="SUI49349.1"/>
    <property type="molecule type" value="Genomic_DNA"/>
</dbReference>
<organism evidence="2 3">
    <name type="scientific">Serratia marcescens</name>
    <dbReference type="NCBI Taxonomy" id="615"/>
    <lineage>
        <taxon>Bacteria</taxon>
        <taxon>Pseudomonadati</taxon>
        <taxon>Pseudomonadota</taxon>
        <taxon>Gammaproteobacteria</taxon>
        <taxon>Enterobacterales</taxon>
        <taxon>Yersiniaceae</taxon>
        <taxon>Serratia</taxon>
    </lineage>
</organism>